<dbReference type="InterPro" id="IPR044992">
    <property type="entry name" value="ChyE-like"/>
</dbReference>
<dbReference type="GO" id="GO:0005829">
    <property type="term" value="C:cytosol"/>
    <property type="evidence" value="ECO:0007669"/>
    <property type="project" value="TreeGrafter"/>
</dbReference>
<sequence>MSLIKLKCAAGGVNADKLCNPPVFNRGGIDFVNSRKGNRTQNRQLRHPAEACEERKTSYPYYIVRIPLELITPPSPAAVPVTATVTVAMRPPLRIAVLETDTPLENTNKKYGGYGGVFEALLKTSAAALSQPDKLDPERDLQISKWDVVNGDQYPDLEDIDAILITGSRHNSFEDIPWINRLVEFTQKVHAHHRVRIIGVCFGHQIVGRALGVKVGRNDEGWEISVCDMELTENGKELFQRDKLLSTRCHASRVLTPLRRPGNGHPEFTDEIVEEILDSRYKNGVFTEDEYKEAMSRVKNHHDGVAVGVAFLKFLLDE</sequence>
<dbReference type="Proteomes" id="UP000053958">
    <property type="component" value="Unassembled WGS sequence"/>
</dbReference>
<evidence type="ECO:0000313" key="3">
    <source>
        <dbReference type="Proteomes" id="UP000053958"/>
    </source>
</evidence>
<dbReference type="EMBL" id="LASV01000028">
    <property type="protein sequence ID" value="KKA25274.1"/>
    <property type="molecule type" value="Genomic_DNA"/>
</dbReference>
<dbReference type="PANTHER" id="PTHR42695">
    <property type="entry name" value="GLUTAMINE AMIDOTRANSFERASE YLR126C-RELATED"/>
    <property type="match status" value="1"/>
</dbReference>
<feature type="domain" description="Glutamine amidotransferase" evidence="1">
    <location>
        <begin position="156"/>
        <end position="243"/>
    </location>
</feature>
<accession>A0A0F4Z426</accession>
<dbReference type="InterPro" id="IPR029062">
    <property type="entry name" value="Class_I_gatase-like"/>
</dbReference>
<keyword evidence="3" id="KW-1185">Reference proteome</keyword>
<comment type="caution">
    <text evidence="2">The sequence shown here is derived from an EMBL/GenBank/DDBJ whole genome shotgun (WGS) entry which is preliminary data.</text>
</comment>
<dbReference type="Pfam" id="PF00117">
    <property type="entry name" value="GATase"/>
    <property type="match status" value="1"/>
</dbReference>
<dbReference type="STRING" id="1408163.A0A0F4Z426"/>
<dbReference type="GO" id="GO:0005634">
    <property type="term" value="C:nucleus"/>
    <property type="evidence" value="ECO:0007669"/>
    <property type="project" value="TreeGrafter"/>
</dbReference>
<dbReference type="OrthoDB" id="92161at2759"/>
<dbReference type="Gene3D" id="3.40.50.880">
    <property type="match status" value="1"/>
</dbReference>
<dbReference type="AlphaFoldDB" id="A0A0F4Z426"/>
<organism evidence="2 3">
    <name type="scientific">Rasamsonia emersonii (strain ATCC 16479 / CBS 393.64 / IMI 116815)</name>
    <dbReference type="NCBI Taxonomy" id="1408163"/>
    <lineage>
        <taxon>Eukaryota</taxon>
        <taxon>Fungi</taxon>
        <taxon>Dikarya</taxon>
        <taxon>Ascomycota</taxon>
        <taxon>Pezizomycotina</taxon>
        <taxon>Eurotiomycetes</taxon>
        <taxon>Eurotiomycetidae</taxon>
        <taxon>Eurotiales</taxon>
        <taxon>Trichocomaceae</taxon>
        <taxon>Rasamsonia</taxon>
    </lineage>
</organism>
<dbReference type="GeneID" id="25312736"/>
<dbReference type="SUPFAM" id="SSF52317">
    <property type="entry name" value="Class I glutamine amidotransferase-like"/>
    <property type="match status" value="1"/>
</dbReference>
<dbReference type="CDD" id="cd01741">
    <property type="entry name" value="GATase1_1"/>
    <property type="match status" value="1"/>
</dbReference>
<evidence type="ECO:0000259" key="1">
    <source>
        <dbReference type="Pfam" id="PF00117"/>
    </source>
</evidence>
<evidence type="ECO:0000313" key="2">
    <source>
        <dbReference type="EMBL" id="KKA25274.1"/>
    </source>
</evidence>
<dbReference type="PANTHER" id="PTHR42695:SF5">
    <property type="entry name" value="GLUTAMINE AMIDOTRANSFERASE YLR126C-RELATED"/>
    <property type="match status" value="1"/>
</dbReference>
<gene>
    <name evidence="2" type="ORF">T310_0682</name>
</gene>
<dbReference type="InterPro" id="IPR017926">
    <property type="entry name" value="GATASE"/>
</dbReference>
<reference evidence="2 3" key="1">
    <citation type="submission" date="2015-04" db="EMBL/GenBank/DDBJ databases">
        <authorList>
            <person name="Heijne W.H."/>
            <person name="Fedorova N.D."/>
            <person name="Nierman W.C."/>
            <person name="Vollebregt A.W."/>
            <person name="Zhao Z."/>
            <person name="Wu L."/>
            <person name="Kumar M."/>
            <person name="Stam H."/>
            <person name="van den Berg M.A."/>
            <person name="Pel H.J."/>
        </authorList>
    </citation>
    <scope>NUCLEOTIDE SEQUENCE [LARGE SCALE GENOMIC DNA]</scope>
    <source>
        <strain evidence="2 3">CBS 393.64</strain>
    </source>
</reference>
<dbReference type="RefSeq" id="XP_013331886.1">
    <property type="nucleotide sequence ID" value="XM_013476432.1"/>
</dbReference>
<proteinExistence type="predicted"/>
<protein>
    <recommendedName>
        <fullName evidence="1">Glutamine amidotransferase domain-containing protein</fullName>
    </recommendedName>
</protein>
<name>A0A0F4Z426_RASE3</name>